<protein>
    <submittedName>
        <fullName evidence="2">Uncharacterized protein</fullName>
    </submittedName>
</protein>
<dbReference type="InterPro" id="IPR039032">
    <property type="entry name" value="Rim-like"/>
</dbReference>
<evidence type="ECO:0000256" key="1">
    <source>
        <dbReference type="SAM" id="MobiDB-lite"/>
    </source>
</evidence>
<dbReference type="Proteomes" id="UP001283361">
    <property type="component" value="Unassembled WGS sequence"/>
</dbReference>
<dbReference type="GO" id="GO:0050806">
    <property type="term" value="P:positive regulation of synaptic transmission"/>
    <property type="evidence" value="ECO:0007669"/>
    <property type="project" value="TreeGrafter"/>
</dbReference>
<accession>A0AAE1E9S7</accession>
<evidence type="ECO:0000313" key="3">
    <source>
        <dbReference type="Proteomes" id="UP001283361"/>
    </source>
</evidence>
<feature type="compositionally biased region" description="Basic and acidic residues" evidence="1">
    <location>
        <begin position="187"/>
        <end position="215"/>
    </location>
</feature>
<name>A0AAE1E9S7_9GAST</name>
<dbReference type="GO" id="GO:0048167">
    <property type="term" value="P:regulation of synaptic plasticity"/>
    <property type="evidence" value="ECO:0007669"/>
    <property type="project" value="TreeGrafter"/>
</dbReference>
<feature type="compositionally biased region" description="Basic and acidic residues" evidence="1">
    <location>
        <begin position="34"/>
        <end position="72"/>
    </location>
</feature>
<feature type="compositionally biased region" description="Basic residues" evidence="1">
    <location>
        <begin position="254"/>
        <end position="265"/>
    </location>
</feature>
<feature type="compositionally biased region" description="Acidic residues" evidence="1">
    <location>
        <begin position="284"/>
        <end position="294"/>
    </location>
</feature>
<keyword evidence="3" id="KW-1185">Reference proteome</keyword>
<dbReference type="GO" id="GO:0048791">
    <property type="term" value="P:calcium ion-regulated exocytosis of neurotransmitter"/>
    <property type="evidence" value="ECO:0007669"/>
    <property type="project" value="TreeGrafter"/>
</dbReference>
<feature type="compositionally biased region" description="Basic and acidic residues" evidence="1">
    <location>
        <begin position="147"/>
        <end position="165"/>
    </location>
</feature>
<dbReference type="GO" id="GO:0048788">
    <property type="term" value="C:cytoskeleton of presynaptic active zone"/>
    <property type="evidence" value="ECO:0007669"/>
    <property type="project" value="TreeGrafter"/>
</dbReference>
<feature type="compositionally biased region" description="Basic and acidic residues" evidence="1">
    <location>
        <begin position="79"/>
        <end position="95"/>
    </location>
</feature>
<reference evidence="2" key="1">
    <citation type="journal article" date="2023" name="G3 (Bethesda)">
        <title>A reference genome for the long-term kleptoplast-retaining sea slug Elysia crispata morphotype clarki.</title>
        <authorList>
            <person name="Eastman K.E."/>
            <person name="Pendleton A.L."/>
            <person name="Shaikh M.A."/>
            <person name="Suttiyut T."/>
            <person name="Ogas R."/>
            <person name="Tomko P."/>
            <person name="Gavelis G."/>
            <person name="Widhalm J.R."/>
            <person name="Wisecaver J.H."/>
        </authorList>
    </citation>
    <scope>NUCLEOTIDE SEQUENCE</scope>
    <source>
        <strain evidence="2">ECLA1</strain>
    </source>
</reference>
<gene>
    <name evidence="2" type="ORF">RRG08_062761</name>
</gene>
<evidence type="ECO:0000313" key="2">
    <source>
        <dbReference type="EMBL" id="KAK3798163.1"/>
    </source>
</evidence>
<proteinExistence type="predicted"/>
<dbReference type="GO" id="GO:0042734">
    <property type="term" value="C:presynaptic membrane"/>
    <property type="evidence" value="ECO:0007669"/>
    <property type="project" value="TreeGrafter"/>
</dbReference>
<dbReference type="GO" id="GO:0044325">
    <property type="term" value="F:transmembrane transporter binding"/>
    <property type="evidence" value="ECO:0007669"/>
    <property type="project" value="TreeGrafter"/>
</dbReference>
<dbReference type="PANTHER" id="PTHR12157:SF21">
    <property type="entry name" value="RAB3 INTERACTING MOLECULE, ISOFORM F"/>
    <property type="match status" value="1"/>
</dbReference>
<feature type="compositionally biased region" description="Gly residues" evidence="1">
    <location>
        <begin position="168"/>
        <end position="177"/>
    </location>
</feature>
<organism evidence="2 3">
    <name type="scientific">Elysia crispata</name>
    <name type="common">lettuce slug</name>
    <dbReference type="NCBI Taxonomy" id="231223"/>
    <lineage>
        <taxon>Eukaryota</taxon>
        <taxon>Metazoa</taxon>
        <taxon>Spiralia</taxon>
        <taxon>Lophotrochozoa</taxon>
        <taxon>Mollusca</taxon>
        <taxon>Gastropoda</taxon>
        <taxon>Heterobranchia</taxon>
        <taxon>Euthyneura</taxon>
        <taxon>Panpulmonata</taxon>
        <taxon>Sacoglossa</taxon>
        <taxon>Placobranchoidea</taxon>
        <taxon>Plakobranchidae</taxon>
        <taxon>Elysia</taxon>
    </lineage>
</organism>
<dbReference type="GO" id="GO:0031267">
    <property type="term" value="F:small GTPase binding"/>
    <property type="evidence" value="ECO:0007669"/>
    <property type="project" value="InterPro"/>
</dbReference>
<dbReference type="EMBL" id="JAWDGP010000711">
    <property type="protein sequence ID" value="KAK3798163.1"/>
    <property type="molecule type" value="Genomic_DNA"/>
</dbReference>
<sequence>MGNNNNHEGPTDIVGTTITTISAVRLTYDIEDGKEDRRHEERETLDRRRDAKDRRKEPRASDGSGGERDRYRQSPVNGGRREETGSYRGSRERVSDIQQQQQQAGLEASAPDSSGDIPRSERRSGSTRHHRGGGGSGGGGSSGGVERTTKEQRRSPSRDRERPAKDSSGGGGDGGGVHDMQFSRHRILIDHASDTQAEDPRDNISVDPNDKKQHLDPSSAGGRTRNNRKKMESMLRNDSLSSDPSDCVRPPPPKPHKHRRGKKQRQQSLSSSDDEIQSTPECSSCEELDMESESVSEKAVSVKTNEFYHGGDFPHTDERWKKDEILAAKIKKFLSVSNHRPRYPGTHSLPETAENVGVGLTRKLLPVLTIPRIW</sequence>
<dbReference type="PANTHER" id="PTHR12157">
    <property type="entry name" value="REGULATING SYNAPTIC MEMBRANE EXOCYTOSIS PROTEIN"/>
    <property type="match status" value="1"/>
</dbReference>
<dbReference type="GO" id="GO:0042391">
    <property type="term" value="P:regulation of membrane potential"/>
    <property type="evidence" value="ECO:0007669"/>
    <property type="project" value="TreeGrafter"/>
</dbReference>
<comment type="caution">
    <text evidence="2">The sequence shown here is derived from an EMBL/GenBank/DDBJ whole genome shotgun (WGS) entry which is preliminary data.</text>
</comment>
<dbReference type="AlphaFoldDB" id="A0AAE1E9S7"/>
<feature type="region of interest" description="Disordered" evidence="1">
    <location>
        <begin position="27"/>
        <end position="298"/>
    </location>
</feature>
<feature type="compositionally biased region" description="Gly residues" evidence="1">
    <location>
        <begin position="133"/>
        <end position="143"/>
    </location>
</feature>